<gene>
    <name evidence="1" type="ORF">GZH47_10175</name>
</gene>
<name>A0A6C0NZ22_9BACL</name>
<dbReference type="RefSeq" id="WP_162639995.1">
    <property type="nucleotide sequence ID" value="NZ_CP048286.1"/>
</dbReference>
<dbReference type="AlphaFoldDB" id="A0A6C0NZ22"/>
<proteinExistence type="predicted"/>
<reference evidence="1 2" key="1">
    <citation type="submission" date="2020-02" db="EMBL/GenBank/DDBJ databases">
        <title>Paenibacillus sp. nov., isolated from rhizosphere soil of tomato.</title>
        <authorList>
            <person name="Weon H.-Y."/>
            <person name="Lee S.A."/>
        </authorList>
    </citation>
    <scope>NUCLEOTIDE SEQUENCE [LARGE SCALE GENOMIC DNA]</scope>
    <source>
        <strain evidence="1 2">14171R-81</strain>
    </source>
</reference>
<evidence type="ECO:0000313" key="1">
    <source>
        <dbReference type="EMBL" id="QHW31186.1"/>
    </source>
</evidence>
<dbReference type="Proteomes" id="UP000479114">
    <property type="component" value="Chromosome"/>
</dbReference>
<accession>A0A6C0NZ22</accession>
<dbReference type="KEGG" id="prz:GZH47_10175"/>
<organism evidence="1 2">
    <name type="scientific">Paenibacillus rhizovicinus</name>
    <dbReference type="NCBI Taxonomy" id="2704463"/>
    <lineage>
        <taxon>Bacteria</taxon>
        <taxon>Bacillati</taxon>
        <taxon>Bacillota</taxon>
        <taxon>Bacilli</taxon>
        <taxon>Bacillales</taxon>
        <taxon>Paenibacillaceae</taxon>
        <taxon>Paenibacillus</taxon>
    </lineage>
</organism>
<dbReference type="Pfam" id="PF18952">
    <property type="entry name" value="DUF5696"/>
    <property type="match status" value="1"/>
</dbReference>
<evidence type="ECO:0000313" key="2">
    <source>
        <dbReference type="Proteomes" id="UP000479114"/>
    </source>
</evidence>
<protein>
    <submittedName>
        <fullName evidence="1">Uncharacterized protein</fullName>
    </submittedName>
</protein>
<dbReference type="EMBL" id="CP048286">
    <property type="protein sequence ID" value="QHW31186.1"/>
    <property type="molecule type" value="Genomic_DNA"/>
</dbReference>
<dbReference type="InterPro" id="IPR043751">
    <property type="entry name" value="DUF5696"/>
</dbReference>
<keyword evidence="2" id="KW-1185">Reference proteome</keyword>
<sequence length="718" mass="79923">MLLILSGGETPFDQALANAGIPEPANDHAPLYTGEAWQPAAEADGYAKALENEEYALYYRPDNTQIAVVDKKSGARWTSNPSEAQLANEAVKGTPLQNMQSTFVLTYVMNEGKDQTLEKTVNAVDKTVEKSAVKTDRALQVNYRFPKVGLSLSIQYELTKAGLTARIPTDGIKEEDKYVVYTVSLLPYFGAASSGENGYLLLPDGPGGIVKFDKAHMNLTQGYLNQVYGGEITNDNNYTKTSYSRREQVSYGVFGVKRDDHAFVAILSKGGGSASIAANPPGSKVSTNLFNVGSVMSYREKYLYYRTRNTPPIEDVQPDRLDTDREVQYRFLNGDQANYIGMAGAYRDYLQENDEIRPQLQQTDHIPLLLELEGGSYSSQFNKTKYVAATTFPQAAEIVQGLKDKGVANMTVAYYGWQHLGGKDSYDRFPIEPSLGGASAAKRFIAGAKKLNVPVLFYDDYLNLSTKSSLSASANGIRGIEGITTVYDGWYFSKPARTVDMAYDTINKLKSIGVSGILFEALGDTTFNDYDKKTYLTRQDTNEIYQGLLKYTREKLGQAGVFRGNDYSLKESSMVVNFPHDSSYDFMIDETVPFYPAVAHGFVSYTFDEGNLRNDVKTEFLKEIEYGAIPSFFLTYDETRKLKDTGFNWLYSSQYSQWADRIGEEYRQFDSLAKLYNQKIVGHEETGSNVFATTYEDGTRVVVDYNKGTFVVEGGGSQ</sequence>